<dbReference type="Pfam" id="PF11127">
    <property type="entry name" value="YgaP-like_TM"/>
    <property type="match status" value="1"/>
</dbReference>
<feature type="domain" description="Inner membrane protein YgaP-like transmembrane" evidence="2">
    <location>
        <begin position="2"/>
        <end position="62"/>
    </location>
</feature>
<keyword evidence="1" id="KW-0812">Transmembrane</keyword>
<dbReference type="InterPro" id="IPR021309">
    <property type="entry name" value="YgaP-like_TM"/>
</dbReference>
<gene>
    <name evidence="3" type="ORF">EDC61_10716</name>
</gene>
<dbReference type="AlphaFoldDB" id="A0A4R3JV52"/>
<keyword evidence="1" id="KW-0472">Membrane</keyword>
<dbReference type="RefSeq" id="WP_126463734.1">
    <property type="nucleotide sequence ID" value="NZ_AP018721.1"/>
</dbReference>
<dbReference type="Proteomes" id="UP000295135">
    <property type="component" value="Unassembled WGS sequence"/>
</dbReference>
<proteinExistence type="predicted"/>
<keyword evidence="4" id="KW-1185">Reference proteome</keyword>
<evidence type="ECO:0000256" key="1">
    <source>
        <dbReference type="SAM" id="Phobius"/>
    </source>
</evidence>
<evidence type="ECO:0000259" key="2">
    <source>
        <dbReference type="Pfam" id="PF11127"/>
    </source>
</evidence>
<evidence type="ECO:0000313" key="3">
    <source>
        <dbReference type="EMBL" id="TCS71878.1"/>
    </source>
</evidence>
<dbReference type="Gene3D" id="6.10.140.1340">
    <property type="match status" value="1"/>
</dbReference>
<keyword evidence="1" id="KW-1133">Transmembrane helix</keyword>
<evidence type="ECO:0000313" key="4">
    <source>
        <dbReference type="Proteomes" id="UP000295135"/>
    </source>
</evidence>
<sequence>MTIERIIRSMAGFMTLLSLALAHFLGQVDLTQVSWLWLTAFVGLNLFQSGFTGLCPPAALLKKLGFKETGSCCS</sequence>
<name>A0A4R3JV52_9PROT</name>
<reference evidence="3 4" key="1">
    <citation type="submission" date="2019-03" db="EMBL/GenBank/DDBJ databases">
        <title>Genomic Encyclopedia of Type Strains, Phase IV (KMG-IV): sequencing the most valuable type-strain genomes for metagenomic binning, comparative biology and taxonomic classification.</title>
        <authorList>
            <person name="Goeker M."/>
        </authorList>
    </citation>
    <scope>NUCLEOTIDE SEQUENCE [LARGE SCALE GENOMIC DNA]</scope>
    <source>
        <strain evidence="3 4">DSM 103923</strain>
    </source>
</reference>
<comment type="caution">
    <text evidence="3">The sequence shown here is derived from an EMBL/GenBank/DDBJ whole genome shotgun (WGS) entry which is preliminary data.</text>
</comment>
<accession>A0A4R3JV52</accession>
<dbReference type="EMBL" id="SLZY01000007">
    <property type="protein sequence ID" value="TCS71878.1"/>
    <property type="molecule type" value="Genomic_DNA"/>
</dbReference>
<feature type="transmembrane region" description="Helical" evidence="1">
    <location>
        <begin position="36"/>
        <end position="61"/>
    </location>
</feature>
<dbReference type="OrthoDB" id="9799383at2"/>
<organism evidence="3 4">
    <name type="scientific">Sulfuritortus calidifontis</name>
    <dbReference type="NCBI Taxonomy" id="1914471"/>
    <lineage>
        <taxon>Bacteria</taxon>
        <taxon>Pseudomonadati</taxon>
        <taxon>Pseudomonadota</taxon>
        <taxon>Betaproteobacteria</taxon>
        <taxon>Nitrosomonadales</taxon>
        <taxon>Thiobacillaceae</taxon>
        <taxon>Sulfuritortus</taxon>
    </lineage>
</organism>
<protein>
    <submittedName>
        <fullName evidence="3">DUF2892 family protein</fullName>
    </submittedName>
</protein>